<dbReference type="EMBL" id="MU003806">
    <property type="protein sequence ID" value="KAF2719865.1"/>
    <property type="molecule type" value="Genomic_DNA"/>
</dbReference>
<gene>
    <name evidence="3" type="ORF">K431DRAFT_286346</name>
</gene>
<sequence>MAETNATLLLPSLQDATPIYITIFRILRFIVLPVFLLVYYIAFFLYKATVLILRPLHFLALPLILIGRFTAACFIFPFHFLARFETIYIYLSTASLVGLAIGAIVALLYNTLYTTLDLSSSNSTRSLPRHRRRNSPSSNHPTSAASSSPGRRAPRTAKEYRQQKQQQQQLDDFTANFDPASLPSLAGYAGSGAARGAGSLLSGSSSSGGGAGSWLSGSSSSGGGRKGKARGRARQRAGRGNLLTQTIMEEVDSSEMEDEFGF</sequence>
<evidence type="ECO:0000313" key="3">
    <source>
        <dbReference type="EMBL" id="KAF2719865.1"/>
    </source>
</evidence>
<feature type="region of interest" description="Disordered" evidence="1">
    <location>
        <begin position="199"/>
        <end position="262"/>
    </location>
</feature>
<feature type="compositionally biased region" description="Low complexity" evidence="1">
    <location>
        <begin position="135"/>
        <end position="151"/>
    </location>
</feature>
<evidence type="ECO:0000313" key="4">
    <source>
        <dbReference type="Proteomes" id="UP000799441"/>
    </source>
</evidence>
<dbReference type="AlphaFoldDB" id="A0A9P4UPC5"/>
<feature type="transmembrane region" description="Helical" evidence="2">
    <location>
        <begin position="58"/>
        <end position="81"/>
    </location>
</feature>
<protein>
    <submittedName>
        <fullName evidence="3">Uncharacterized protein</fullName>
    </submittedName>
</protein>
<keyword evidence="2" id="KW-0812">Transmembrane</keyword>
<keyword evidence="2" id="KW-0472">Membrane</keyword>
<feature type="compositionally biased region" description="Acidic residues" evidence="1">
    <location>
        <begin position="249"/>
        <end position="262"/>
    </location>
</feature>
<name>A0A9P4UPC5_9PEZI</name>
<feature type="transmembrane region" description="Helical" evidence="2">
    <location>
        <begin position="87"/>
        <end position="109"/>
    </location>
</feature>
<dbReference type="OrthoDB" id="4502894at2759"/>
<feature type="compositionally biased region" description="Basic residues" evidence="1">
    <location>
        <begin position="225"/>
        <end position="237"/>
    </location>
</feature>
<feature type="region of interest" description="Disordered" evidence="1">
    <location>
        <begin position="120"/>
        <end position="169"/>
    </location>
</feature>
<comment type="caution">
    <text evidence="3">The sequence shown here is derived from an EMBL/GenBank/DDBJ whole genome shotgun (WGS) entry which is preliminary data.</text>
</comment>
<dbReference type="Proteomes" id="UP000799441">
    <property type="component" value="Unassembled WGS sequence"/>
</dbReference>
<accession>A0A9P4UPC5</accession>
<keyword evidence="2" id="KW-1133">Transmembrane helix</keyword>
<keyword evidence="4" id="KW-1185">Reference proteome</keyword>
<evidence type="ECO:0000256" key="2">
    <source>
        <dbReference type="SAM" id="Phobius"/>
    </source>
</evidence>
<reference evidence="3" key="1">
    <citation type="journal article" date="2020" name="Stud. Mycol.">
        <title>101 Dothideomycetes genomes: a test case for predicting lifestyles and emergence of pathogens.</title>
        <authorList>
            <person name="Haridas S."/>
            <person name="Albert R."/>
            <person name="Binder M."/>
            <person name="Bloem J."/>
            <person name="Labutti K."/>
            <person name="Salamov A."/>
            <person name="Andreopoulos B."/>
            <person name="Baker S."/>
            <person name="Barry K."/>
            <person name="Bills G."/>
            <person name="Bluhm B."/>
            <person name="Cannon C."/>
            <person name="Castanera R."/>
            <person name="Culley D."/>
            <person name="Daum C."/>
            <person name="Ezra D."/>
            <person name="Gonzalez J."/>
            <person name="Henrissat B."/>
            <person name="Kuo A."/>
            <person name="Liang C."/>
            <person name="Lipzen A."/>
            <person name="Lutzoni F."/>
            <person name="Magnuson J."/>
            <person name="Mondo S."/>
            <person name="Nolan M."/>
            <person name="Ohm R."/>
            <person name="Pangilinan J."/>
            <person name="Park H.-J."/>
            <person name="Ramirez L."/>
            <person name="Alfaro M."/>
            <person name="Sun H."/>
            <person name="Tritt A."/>
            <person name="Yoshinaga Y."/>
            <person name="Zwiers L.-H."/>
            <person name="Turgeon B."/>
            <person name="Goodwin S."/>
            <person name="Spatafora J."/>
            <person name="Crous P."/>
            <person name="Grigoriev I."/>
        </authorList>
    </citation>
    <scope>NUCLEOTIDE SEQUENCE</scope>
    <source>
        <strain evidence="3">CBS 116435</strain>
    </source>
</reference>
<proteinExistence type="predicted"/>
<evidence type="ECO:0000256" key="1">
    <source>
        <dbReference type="SAM" id="MobiDB-lite"/>
    </source>
</evidence>
<feature type="transmembrane region" description="Helical" evidence="2">
    <location>
        <begin position="20"/>
        <end position="46"/>
    </location>
</feature>
<organism evidence="3 4">
    <name type="scientific">Polychaeton citri CBS 116435</name>
    <dbReference type="NCBI Taxonomy" id="1314669"/>
    <lineage>
        <taxon>Eukaryota</taxon>
        <taxon>Fungi</taxon>
        <taxon>Dikarya</taxon>
        <taxon>Ascomycota</taxon>
        <taxon>Pezizomycotina</taxon>
        <taxon>Dothideomycetes</taxon>
        <taxon>Dothideomycetidae</taxon>
        <taxon>Capnodiales</taxon>
        <taxon>Capnodiaceae</taxon>
        <taxon>Polychaeton</taxon>
    </lineage>
</organism>